<dbReference type="GO" id="GO:0042393">
    <property type="term" value="F:histone binding"/>
    <property type="evidence" value="ECO:0007669"/>
    <property type="project" value="InterPro"/>
</dbReference>
<gene>
    <name evidence="2" type="ORF">B5807_00891</name>
</gene>
<reference evidence="2 3" key="1">
    <citation type="journal article" date="2017" name="Genome Announc.">
        <title>Genome sequence of the saprophytic ascomycete Epicoccum nigrum ICMP 19927 strain isolated from New Zealand.</title>
        <authorList>
            <person name="Fokin M."/>
            <person name="Fleetwood D."/>
            <person name="Weir B.S."/>
            <person name="Villas-Boas S.G."/>
        </authorList>
    </citation>
    <scope>NUCLEOTIDE SEQUENCE [LARGE SCALE GENOMIC DNA]</scope>
    <source>
        <strain evidence="2 3">ICMP 19927</strain>
    </source>
</reference>
<feature type="region of interest" description="Disordered" evidence="1">
    <location>
        <begin position="673"/>
        <end position="694"/>
    </location>
</feature>
<feature type="region of interest" description="Disordered" evidence="1">
    <location>
        <begin position="219"/>
        <end position="354"/>
    </location>
</feature>
<protein>
    <recommendedName>
        <fullName evidence="4">Rap1 Myb domain-containing protein</fullName>
    </recommendedName>
</protein>
<dbReference type="GO" id="GO:0046982">
    <property type="term" value="F:protein heterodimerization activity"/>
    <property type="evidence" value="ECO:0007669"/>
    <property type="project" value="InterPro"/>
</dbReference>
<dbReference type="PANTHER" id="PTHR15992">
    <property type="entry name" value="HOLLIDAY JUNCTION RECOGNITION PROTEIN"/>
    <property type="match status" value="1"/>
</dbReference>
<feature type="compositionally biased region" description="Low complexity" evidence="1">
    <location>
        <begin position="302"/>
        <end position="315"/>
    </location>
</feature>
<feature type="region of interest" description="Disordered" evidence="1">
    <location>
        <begin position="74"/>
        <end position="158"/>
    </location>
</feature>
<feature type="compositionally biased region" description="Pro residues" evidence="1">
    <location>
        <begin position="536"/>
        <end position="546"/>
    </location>
</feature>
<dbReference type="InterPro" id="IPR018465">
    <property type="entry name" value="Scm3/HJURP"/>
</dbReference>
<evidence type="ECO:0008006" key="4">
    <source>
        <dbReference type="Google" id="ProtNLM"/>
    </source>
</evidence>
<feature type="compositionally biased region" description="Basic residues" evidence="1">
    <location>
        <begin position="406"/>
        <end position="418"/>
    </location>
</feature>
<dbReference type="OMA" id="KWFFPPL"/>
<feature type="region of interest" description="Disordered" evidence="1">
    <location>
        <begin position="406"/>
        <end position="466"/>
    </location>
</feature>
<evidence type="ECO:0000313" key="2">
    <source>
        <dbReference type="EMBL" id="OSS54946.1"/>
    </source>
</evidence>
<organism evidence="2 3">
    <name type="scientific">Epicoccum nigrum</name>
    <name type="common">Soil fungus</name>
    <name type="synonym">Epicoccum purpurascens</name>
    <dbReference type="NCBI Taxonomy" id="105696"/>
    <lineage>
        <taxon>Eukaryota</taxon>
        <taxon>Fungi</taxon>
        <taxon>Dikarya</taxon>
        <taxon>Ascomycota</taxon>
        <taxon>Pezizomycotina</taxon>
        <taxon>Dothideomycetes</taxon>
        <taxon>Pleosporomycetidae</taxon>
        <taxon>Pleosporales</taxon>
        <taxon>Pleosporineae</taxon>
        <taxon>Didymellaceae</taxon>
        <taxon>Epicoccum</taxon>
    </lineage>
</organism>
<dbReference type="Proteomes" id="UP000193240">
    <property type="component" value="Unassembled WGS sequence"/>
</dbReference>
<proteinExistence type="predicted"/>
<keyword evidence="3" id="KW-1185">Reference proteome</keyword>
<accession>A0A1Y2MFN3</accession>
<feature type="compositionally biased region" description="Basic and acidic residues" evidence="1">
    <location>
        <begin position="118"/>
        <end position="130"/>
    </location>
</feature>
<feature type="compositionally biased region" description="Acidic residues" evidence="1">
    <location>
        <begin position="97"/>
        <end position="112"/>
    </location>
</feature>
<dbReference type="PANTHER" id="PTHR15992:SF5">
    <property type="entry name" value="HOLLIDAY JUNCTION RECOGNITION PROTEIN"/>
    <property type="match status" value="1"/>
</dbReference>
<sequence>MEPPAKRLRILQSVEVDETNPEYIEAKQKQQQKFKSRLERIFEKYGNMHESMSDEIDFKTGKVVVDRGHIRRVQRQMQRKGPSLVDNLLEPALAQAEDSEEEEEQFESEDELAPTQTARKERSIEDKERAAQPQPQPSWQQNTPVVARTPQTVSSTLPQRVQIPNTPNQATDLYQQIQQTPLDQQTQAALVANLNQIQAAQQALASLLSILQSTPNGQTPLVPNTALPPQTPASDNVRPAADPRWYFPPISAAKEIPPTEPQRSSPPLVDHDQAPQHTERPYVPSSPPVPRRKSPKVQIQKRPSTTSSNPNSQSRQKSKETPSSLHTPAVSSSLNIEAETGPTDTPTRKAKRMRSTRAYVFTEEECVYISKMTEGKKMTLKDVKESKPQWSDWSLSMFYSRWQARRKERKLHSQKKSRAGAAADQNPPSPPEHEEHFFSSIEIPETSSAEHRLPTPNSLAQDSARLDGAVIPSSSYFDDDELDLLSLAGDALSIHSSHGDEDYPTPDEPLPSIEGAEFRNEDDLQFEMLKAEQSPTPAPNPPPETKPLPSTIPDTQESLVAVSPPPTKACKPVPASAPRSSRRAAQPAALRALSTASSDIDLIGATDDDPTTPRATYIKRESLTPLASAILCSSPAAVLKTPRPLANPLSSSGVEAKSTGKLNRRAYLNDVKKSWAKGKGKTPGSQAKKRGRLSLGGCVKEAKRARVGGESEDELAL</sequence>
<dbReference type="EMBL" id="KZ107838">
    <property type="protein sequence ID" value="OSS54946.1"/>
    <property type="molecule type" value="Genomic_DNA"/>
</dbReference>
<dbReference type="InterPro" id="IPR009072">
    <property type="entry name" value="Histone-fold"/>
</dbReference>
<feature type="compositionally biased region" description="Low complexity" evidence="1">
    <location>
        <begin position="572"/>
        <end position="592"/>
    </location>
</feature>
<feature type="compositionally biased region" description="Polar residues" evidence="1">
    <location>
        <begin position="149"/>
        <end position="158"/>
    </location>
</feature>
<name>A0A1Y2MFN3_EPING</name>
<dbReference type="AlphaFoldDB" id="A0A1Y2MFN3"/>
<feature type="compositionally biased region" description="Basic and acidic residues" evidence="1">
    <location>
        <begin position="269"/>
        <end position="280"/>
    </location>
</feature>
<dbReference type="Gene3D" id="1.10.20.10">
    <property type="entry name" value="Histone, subunit A"/>
    <property type="match status" value="1"/>
</dbReference>
<dbReference type="GO" id="GO:0005634">
    <property type="term" value="C:nucleus"/>
    <property type="evidence" value="ECO:0007669"/>
    <property type="project" value="InterPro"/>
</dbReference>
<dbReference type="Pfam" id="PF10384">
    <property type="entry name" value="Scm3"/>
    <property type="match status" value="1"/>
</dbReference>
<dbReference type="InParanoid" id="A0A1Y2MFN3"/>
<evidence type="ECO:0000313" key="3">
    <source>
        <dbReference type="Proteomes" id="UP000193240"/>
    </source>
</evidence>
<evidence type="ECO:0000256" key="1">
    <source>
        <dbReference type="SAM" id="MobiDB-lite"/>
    </source>
</evidence>
<feature type="compositionally biased region" description="Polar residues" evidence="1">
    <location>
        <begin position="321"/>
        <end position="335"/>
    </location>
</feature>
<dbReference type="STRING" id="105696.A0A1Y2MFN3"/>
<feature type="region of interest" description="Disordered" evidence="1">
    <location>
        <begin position="494"/>
        <end position="592"/>
    </location>
</feature>